<gene>
    <name evidence="1" type="ORF">EV380_3134</name>
</gene>
<dbReference type="AlphaFoldDB" id="A0A4Q8AI85"/>
<dbReference type="EMBL" id="SHLA01000001">
    <property type="protein sequence ID" value="RZU63513.1"/>
    <property type="molecule type" value="Genomic_DNA"/>
</dbReference>
<accession>A0A4Q8AI85</accession>
<dbReference type="InterPro" id="IPR009351">
    <property type="entry name" value="AlkZ-like"/>
</dbReference>
<protein>
    <recommendedName>
        <fullName evidence="3">Winged helix DNA-binding protein</fullName>
    </recommendedName>
</protein>
<dbReference type="Proteomes" id="UP000292685">
    <property type="component" value="Unassembled WGS sequence"/>
</dbReference>
<organism evidence="1 2">
    <name type="scientific">Zhihengliuella halotolerans</name>
    <dbReference type="NCBI Taxonomy" id="370736"/>
    <lineage>
        <taxon>Bacteria</taxon>
        <taxon>Bacillati</taxon>
        <taxon>Actinomycetota</taxon>
        <taxon>Actinomycetes</taxon>
        <taxon>Micrococcales</taxon>
        <taxon>Micrococcaceae</taxon>
        <taxon>Zhihengliuella</taxon>
    </lineage>
</organism>
<dbReference type="PANTHER" id="PTHR30528:SF0">
    <property type="entry name" value="CYTOPLASMIC PROTEIN"/>
    <property type="match status" value="1"/>
</dbReference>
<dbReference type="Pfam" id="PF06224">
    <property type="entry name" value="AlkZ-like"/>
    <property type="match status" value="1"/>
</dbReference>
<evidence type="ECO:0008006" key="3">
    <source>
        <dbReference type="Google" id="ProtNLM"/>
    </source>
</evidence>
<evidence type="ECO:0000313" key="1">
    <source>
        <dbReference type="EMBL" id="RZU63513.1"/>
    </source>
</evidence>
<proteinExistence type="predicted"/>
<keyword evidence="2" id="KW-1185">Reference proteome</keyword>
<reference evidence="1 2" key="1">
    <citation type="submission" date="2019-02" db="EMBL/GenBank/DDBJ databases">
        <title>Sequencing the genomes of 1000 actinobacteria strains.</title>
        <authorList>
            <person name="Klenk H.-P."/>
        </authorList>
    </citation>
    <scope>NUCLEOTIDE SEQUENCE [LARGE SCALE GENOMIC DNA]</scope>
    <source>
        <strain evidence="1 2">DSM 17364</strain>
    </source>
</reference>
<dbReference type="PANTHER" id="PTHR30528">
    <property type="entry name" value="CYTOPLASMIC PROTEIN"/>
    <property type="match status" value="1"/>
</dbReference>
<dbReference type="OrthoDB" id="9787207at2"/>
<name>A0A4Q8AI85_9MICC</name>
<evidence type="ECO:0000313" key="2">
    <source>
        <dbReference type="Proteomes" id="UP000292685"/>
    </source>
</evidence>
<sequence>MIELSAAEARRAVVNAHFAPAAADALDVLRNERLLQLDGISRVDKAHRLAASARLPARRPAAAYDEALWNADEAVSFETFTDVACLFPIEDWPLFDLSRQWFRDHFAAKGSTPPPELKHDILRIVAGTEGGATIGDIEDGGPRGGSWGWSERQKAAEFMLWCGELVCTRRTGIKRLFDLPESRVPTHLFEARPHREEVLTGLVASALRALGVATVPDLRRHYRLSAEDVHTGLEGAGAVVVRVQGWGEDAYALGEPAIAPIATTETRGSRLIGPFDNLLRNRKRAARIFGYEYLFEAYVPKTKRQYGAYVMSVLHGDRFVGRADAQRTGRDVNLWRVFGEDGVPARSVRAAARRGGTHLARQLGGELRMETE</sequence>
<comment type="caution">
    <text evidence="1">The sequence shown here is derived from an EMBL/GenBank/DDBJ whole genome shotgun (WGS) entry which is preliminary data.</text>
</comment>
<dbReference type="RefSeq" id="WP_130451867.1">
    <property type="nucleotide sequence ID" value="NZ_SHLA01000001.1"/>
</dbReference>